<dbReference type="Gene3D" id="2.40.50.40">
    <property type="match status" value="1"/>
</dbReference>
<dbReference type="Proteomes" id="UP000515156">
    <property type="component" value="Chromosome 1"/>
</dbReference>
<dbReference type="InterPro" id="IPR001811">
    <property type="entry name" value="Chemokine_IL8-like_dom"/>
</dbReference>
<keyword evidence="1" id="KW-0202">Cytokine</keyword>
<feature type="chain" id="PRO_5028144799" evidence="2">
    <location>
        <begin position="22"/>
        <end position="98"/>
    </location>
</feature>
<keyword evidence="2" id="KW-0732">Signal</keyword>
<dbReference type="SMART" id="SM00199">
    <property type="entry name" value="SCY"/>
    <property type="match status" value="1"/>
</dbReference>
<dbReference type="InParanoid" id="A0A6P7X0H9"/>
<dbReference type="RefSeq" id="XP_030045998.1">
    <property type="nucleotide sequence ID" value="XM_030190138.1"/>
</dbReference>
<dbReference type="Pfam" id="PF00048">
    <property type="entry name" value="IL8"/>
    <property type="match status" value="1"/>
</dbReference>
<evidence type="ECO:0000256" key="2">
    <source>
        <dbReference type="SAM" id="SignalP"/>
    </source>
</evidence>
<reference evidence="5" key="1">
    <citation type="submission" date="2025-08" db="UniProtKB">
        <authorList>
            <consortium name="RefSeq"/>
        </authorList>
    </citation>
    <scope>IDENTIFICATION</scope>
</reference>
<organism evidence="4 5">
    <name type="scientific">Microcaecilia unicolor</name>
    <dbReference type="NCBI Taxonomy" id="1415580"/>
    <lineage>
        <taxon>Eukaryota</taxon>
        <taxon>Metazoa</taxon>
        <taxon>Chordata</taxon>
        <taxon>Craniata</taxon>
        <taxon>Vertebrata</taxon>
        <taxon>Euteleostomi</taxon>
        <taxon>Amphibia</taxon>
        <taxon>Gymnophiona</taxon>
        <taxon>Siphonopidae</taxon>
        <taxon>Microcaecilia</taxon>
    </lineage>
</organism>
<feature type="signal peptide" evidence="2">
    <location>
        <begin position="1"/>
        <end position="21"/>
    </location>
</feature>
<dbReference type="GO" id="GO:0008009">
    <property type="term" value="F:chemokine activity"/>
    <property type="evidence" value="ECO:0007669"/>
    <property type="project" value="InterPro"/>
</dbReference>
<feature type="domain" description="Chemokine interleukin-8-like" evidence="3">
    <location>
        <begin position="29"/>
        <end position="86"/>
    </location>
</feature>
<dbReference type="KEGG" id="muo:115460358"/>
<dbReference type="AlphaFoldDB" id="A0A6P7X0H9"/>
<keyword evidence="4" id="KW-1185">Reference proteome</keyword>
<sequence>MKLAMSVLVCFILYTVSTIKAGPGGHQVKIKSCTDIKSNKPLNVKRISRFIHQKTPIAAIMFITNRNIMICVDPKLEWVQLAIKTINSRKTSRRRPKN</sequence>
<dbReference type="GeneID" id="115460358"/>
<dbReference type="SUPFAM" id="SSF54117">
    <property type="entry name" value="Interleukin 8-like chemokines"/>
    <property type="match status" value="1"/>
</dbReference>
<name>A0A6P7X0H9_9AMPH</name>
<evidence type="ECO:0000313" key="5">
    <source>
        <dbReference type="RefSeq" id="XP_030045998.1"/>
    </source>
</evidence>
<proteinExistence type="predicted"/>
<evidence type="ECO:0000313" key="4">
    <source>
        <dbReference type="Proteomes" id="UP000515156"/>
    </source>
</evidence>
<dbReference type="InterPro" id="IPR036048">
    <property type="entry name" value="Interleukin_8-like_sf"/>
</dbReference>
<gene>
    <name evidence="5" type="primary">LOC115460358</name>
</gene>
<dbReference type="OrthoDB" id="9906867at2759"/>
<dbReference type="GO" id="GO:0006955">
    <property type="term" value="P:immune response"/>
    <property type="evidence" value="ECO:0007669"/>
    <property type="project" value="InterPro"/>
</dbReference>
<accession>A0A6P7X0H9</accession>
<dbReference type="GO" id="GO:0005615">
    <property type="term" value="C:extracellular space"/>
    <property type="evidence" value="ECO:0007669"/>
    <property type="project" value="UniProtKB-KW"/>
</dbReference>
<evidence type="ECO:0000259" key="3">
    <source>
        <dbReference type="SMART" id="SM00199"/>
    </source>
</evidence>
<evidence type="ECO:0000256" key="1">
    <source>
        <dbReference type="ARBA" id="ARBA00022514"/>
    </source>
</evidence>
<protein>
    <submittedName>
        <fullName evidence="5">Lymphotactin-like isoform X1</fullName>
    </submittedName>
</protein>